<dbReference type="EMBL" id="VATY01000001">
    <property type="protein sequence ID" value="TMM57913.1"/>
    <property type="molecule type" value="Genomic_DNA"/>
</dbReference>
<organism evidence="2 3">
    <name type="scientific">Maribacter algarum</name>
    <name type="common">ex Zhang et al. 2020</name>
    <dbReference type="NCBI Taxonomy" id="2578118"/>
    <lineage>
        <taxon>Bacteria</taxon>
        <taxon>Pseudomonadati</taxon>
        <taxon>Bacteroidota</taxon>
        <taxon>Flavobacteriia</taxon>
        <taxon>Flavobacteriales</taxon>
        <taxon>Flavobacteriaceae</taxon>
        <taxon>Maribacter</taxon>
    </lineage>
</organism>
<feature type="domain" description="Beta-lactamase-related" evidence="1">
    <location>
        <begin position="48"/>
        <end position="381"/>
    </location>
</feature>
<protein>
    <submittedName>
        <fullName evidence="2">Beta-lactamase family protein</fullName>
    </submittedName>
</protein>
<evidence type="ECO:0000313" key="3">
    <source>
        <dbReference type="Proteomes" id="UP000310314"/>
    </source>
</evidence>
<evidence type="ECO:0000313" key="2">
    <source>
        <dbReference type="EMBL" id="TMM57913.1"/>
    </source>
</evidence>
<accession>A0A5S3PSJ2</accession>
<dbReference type="PROSITE" id="PS51257">
    <property type="entry name" value="PROKAR_LIPOPROTEIN"/>
    <property type="match status" value="1"/>
</dbReference>
<dbReference type="Gene3D" id="3.40.710.10">
    <property type="entry name" value="DD-peptidase/beta-lactamase superfamily"/>
    <property type="match status" value="1"/>
</dbReference>
<dbReference type="InterPro" id="IPR001466">
    <property type="entry name" value="Beta-lactam-related"/>
</dbReference>
<dbReference type="SUPFAM" id="SSF56601">
    <property type="entry name" value="beta-lactamase/transpeptidase-like"/>
    <property type="match status" value="1"/>
</dbReference>
<comment type="caution">
    <text evidence="2">The sequence shown here is derived from an EMBL/GenBank/DDBJ whole genome shotgun (WGS) entry which is preliminary data.</text>
</comment>
<dbReference type="OrthoDB" id="9793489at2"/>
<name>A0A5S3PSJ2_9FLAO</name>
<dbReference type="InterPro" id="IPR012338">
    <property type="entry name" value="Beta-lactam/transpept-like"/>
</dbReference>
<proteinExistence type="predicted"/>
<dbReference type="Proteomes" id="UP000310314">
    <property type="component" value="Unassembled WGS sequence"/>
</dbReference>
<dbReference type="InterPro" id="IPR050491">
    <property type="entry name" value="AmpC-like"/>
</dbReference>
<reference evidence="2 3" key="1">
    <citation type="submission" date="2019-05" db="EMBL/GenBank/DDBJ databases">
        <authorList>
            <person name="Zhang J.-Y."/>
            <person name="Feg X."/>
            <person name="Du Z.-J."/>
        </authorList>
    </citation>
    <scope>NUCLEOTIDE SEQUENCE [LARGE SCALE GENOMIC DNA]</scope>
    <source>
        <strain evidence="2 3">RZ26</strain>
    </source>
</reference>
<dbReference type="AlphaFoldDB" id="A0A5S3PSJ2"/>
<dbReference type="RefSeq" id="WP_138655845.1">
    <property type="nucleotide sequence ID" value="NZ_VATY01000001.1"/>
</dbReference>
<evidence type="ECO:0000259" key="1">
    <source>
        <dbReference type="Pfam" id="PF00144"/>
    </source>
</evidence>
<dbReference type="PANTHER" id="PTHR46825:SF7">
    <property type="entry name" value="D-ALANYL-D-ALANINE CARBOXYPEPTIDASE"/>
    <property type="match status" value="1"/>
</dbReference>
<dbReference type="PANTHER" id="PTHR46825">
    <property type="entry name" value="D-ALANYL-D-ALANINE-CARBOXYPEPTIDASE/ENDOPEPTIDASE AMPH"/>
    <property type="match status" value="1"/>
</dbReference>
<dbReference type="Pfam" id="PF00144">
    <property type="entry name" value="Beta-lactamase"/>
    <property type="match status" value="1"/>
</dbReference>
<gene>
    <name evidence="2" type="ORF">FEE95_00325</name>
</gene>
<keyword evidence="3" id="KW-1185">Reference proteome</keyword>
<sequence>MNHKLYMAALALLISGCVKDDPVFPKSAFDCAIGVQNTHPDSLRFTNFLEEKVQEGLPGISMLIETPDGIWSGAAGLADIPNNITLNSCNKHKLGSSTKVFTATLIFQLYEEGRLRFDDAITKFLPDSLINKIANYKEVTVKNLLTHTSGIPDYLDIAYSLKYYDDPTRVWTDKQELELVYKEPAVFAPGTKVDYSNSNFLLLGMIAKQLTGQTGTALYTSKIFDPLGMSNSFFNEDGTIPDDLTRGYFDENGKGNFIDITQRSFAAHSMAGGAVSTVAELHRFVKTFWNGNSLVSEETKNEITTLDEIPFLHPDKFNYGEENKVNKIQGIGLCWFQMDTDYGIAYGHDGGYDGRRSVMRYFPDSQSYIVYFVNGSGESIRPILRELRRNEMIELLFE</sequence>